<dbReference type="EMBL" id="CP059268">
    <property type="protein sequence ID" value="QLQ78805.1"/>
    <property type="molecule type" value="Genomic_DNA"/>
</dbReference>
<feature type="compositionally biased region" description="Basic and acidic residues" evidence="8">
    <location>
        <begin position="795"/>
        <end position="805"/>
    </location>
</feature>
<keyword evidence="6" id="KW-0378">Hydrolase</keyword>
<dbReference type="InterPro" id="IPR018200">
    <property type="entry name" value="USP_CS"/>
</dbReference>
<dbReference type="SUPFAM" id="SSF143791">
    <property type="entry name" value="DUSP-like"/>
    <property type="match status" value="1"/>
</dbReference>
<evidence type="ECO:0000259" key="9">
    <source>
        <dbReference type="PROSITE" id="PS50235"/>
    </source>
</evidence>
<name>A0A7H9HR30_9SACH</name>
<feature type="compositionally biased region" description="Low complexity" evidence="8">
    <location>
        <begin position="1133"/>
        <end position="1150"/>
    </location>
</feature>
<dbReference type="Gene3D" id="3.30.2230.10">
    <property type="entry name" value="DUSP-like"/>
    <property type="match status" value="1"/>
</dbReference>
<evidence type="ECO:0000313" key="12">
    <source>
        <dbReference type="Proteomes" id="UP000510647"/>
    </source>
</evidence>
<dbReference type="Pfam" id="PF00443">
    <property type="entry name" value="UCH"/>
    <property type="match status" value="1"/>
</dbReference>
<protein>
    <recommendedName>
        <fullName evidence="3">ubiquitinyl hydrolase 1</fullName>
        <ecNumber evidence="3">3.4.19.12</ecNumber>
    </recommendedName>
</protein>
<dbReference type="OrthoDB" id="292964at2759"/>
<evidence type="ECO:0000256" key="2">
    <source>
        <dbReference type="ARBA" id="ARBA00009085"/>
    </source>
</evidence>
<dbReference type="InterPro" id="IPR006615">
    <property type="entry name" value="Pept_C19_DUSP"/>
</dbReference>
<dbReference type="PROSITE" id="PS00973">
    <property type="entry name" value="USP_2"/>
    <property type="match status" value="1"/>
</dbReference>
<evidence type="ECO:0000256" key="4">
    <source>
        <dbReference type="ARBA" id="ARBA00022670"/>
    </source>
</evidence>
<keyword evidence="12" id="KW-1185">Reference proteome</keyword>
<dbReference type="CDD" id="cd02674">
    <property type="entry name" value="Peptidase_C19R"/>
    <property type="match status" value="1"/>
</dbReference>
<dbReference type="AlphaFoldDB" id="A0A7H9HR30"/>
<feature type="domain" description="USP" evidence="9">
    <location>
        <begin position="298"/>
        <end position="1012"/>
    </location>
</feature>
<evidence type="ECO:0000313" key="11">
    <source>
        <dbReference type="EMBL" id="QLQ78805.1"/>
    </source>
</evidence>
<dbReference type="PROSITE" id="PS00972">
    <property type="entry name" value="USP_1"/>
    <property type="match status" value="1"/>
</dbReference>
<dbReference type="PROSITE" id="PS50235">
    <property type="entry name" value="USP_3"/>
    <property type="match status" value="1"/>
</dbReference>
<dbReference type="InterPro" id="IPR050185">
    <property type="entry name" value="Ub_carboxyl-term_hydrolase"/>
</dbReference>
<dbReference type="Gene3D" id="3.90.70.10">
    <property type="entry name" value="Cysteine proteinases"/>
    <property type="match status" value="2"/>
</dbReference>
<evidence type="ECO:0000256" key="3">
    <source>
        <dbReference type="ARBA" id="ARBA00012759"/>
    </source>
</evidence>
<evidence type="ECO:0000256" key="5">
    <source>
        <dbReference type="ARBA" id="ARBA00022786"/>
    </source>
</evidence>
<dbReference type="Proteomes" id="UP000510647">
    <property type="component" value="Chromosome 2"/>
</dbReference>
<dbReference type="GO" id="GO:0004843">
    <property type="term" value="F:cysteine-type deubiquitinase activity"/>
    <property type="evidence" value="ECO:0007669"/>
    <property type="project" value="UniProtKB-EC"/>
</dbReference>
<feature type="region of interest" description="Disordered" evidence="8">
    <location>
        <begin position="1056"/>
        <end position="1097"/>
    </location>
</feature>
<dbReference type="InterPro" id="IPR035927">
    <property type="entry name" value="DUSP-like_sf"/>
</dbReference>
<dbReference type="EC" id="3.4.19.12" evidence="3"/>
<evidence type="ECO:0000256" key="6">
    <source>
        <dbReference type="ARBA" id="ARBA00022801"/>
    </source>
</evidence>
<comment type="similarity">
    <text evidence="2">Belongs to the peptidase C19 family.</text>
</comment>
<evidence type="ECO:0000256" key="7">
    <source>
        <dbReference type="ARBA" id="ARBA00022807"/>
    </source>
</evidence>
<organism evidence="11 12">
    <name type="scientific">Torulaspora globosa</name>
    <dbReference type="NCBI Taxonomy" id="48254"/>
    <lineage>
        <taxon>Eukaryota</taxon>
        <taxon>Fungi</taxon>
        <taxon>Dikarya</taxon>
        <taxon>Ascomycota</taxon>
        <taxon>Saccharomycotina</taxon>
        <taxon>Saccharomycetes</taxon>
        <taxon>Saccharomycetales</taxon>
        <taxon>Saccharomycetaceae</taxon>
        <taxon>Torulaspora</taxon>
    </lineage>
</organism>
<dbReference type="Pfam" id="PF06337">
    <property type="entry name" value="DUSP"/>
    <property type="match status" value="1"/>
</dbReference>
<dbReference type="PANTHER" id="PTHR21646:SF24">
    <property type="entry name" value="UBIQUITIN CARBOXYL-TERMINAL HYDROLASE"/>
    <property type="match status" value="1"/>
</dbReference>
<dbReference type="GO" id="GO:0006508">
    <property type="term" value="P:proteolysis"/>
    <property type="evidence" value="ECO:0007669"/>
    <property type="project" value="UniProtKB-KW"/>
</dbReference>
<sequence>MTSNDESCSKIETSDDIMVDISTKDDIESENKEGSAEMLNLNSQREVISEILENHSKLAREGDEMCIIPQFWYDKFRDEAITDLNELGPLDTSSICRDYKNFILEDYEKCPYMSIPSSAFEKLVEWYGLTARSKPVTTVLVYDSETGTLVTEYNKCILKIHYLVLNSNERRYANEHPIYITTSRLSTVGEVLKEIYRAFYVKESHLSVDTKAKVWYVKNSSTSNRDSVLSSRYKLNPLQFMELPVKTLVTQQLEKYTLKKLAITTGDFVVEVKQRGQNYHWLSNYFIYNKLTPSEGIIGLNNLGNSCYMNSALQCLVHIPEVRDYFLYNGFESEINVENPLGYQGHIAKAFSMLVQALFMDSIVARNTAFSPSSFKSTIGHFNSMFFGYMQQDSQEFLAFILDGLHEDLNRIHDKPYLEKPSLTPEMDADDPQTVKKLADDTWKMHLLRNDSIVTDLFVGLYKSTLECPQCETVSITFDPYNDLTLPLPVNATCCMNIKVFPQNSPPCMIKIEINKTASYQQLKTYVAEYAKIDPSNLYGCEIFNHQFCSYYESPETMSHFLSVQELLSDPEDVIFYELVASPTDIIVPVLNTRIEEGFRTPSLFGVPFFLVLSPDEARNPGLIRLKLEKCYTNLSGGFIEFPLSTMDEVPSIESRPLLQQKYNRDDLCAQEEIFRYSAAGTADLDGYFSIKVLQNKLKPLTKVSSIESDSQFYAPTARLNLKEASNITELLDPIVRDIYDYANFEKHSISCDESENNLQQTNNDYLTETACDQQIGSDIEIDSVSTGEDMTESSEDKKDEISAKPDAKTKVIIKPRDIIVCEWTASGIEEAFSQDKDIDWEHPAELLNKDVTYVGTNEGKVKKENISLDDCLKLFSKKEVLSMDDLWYCPTCKEHRQASKQIQLWNTPDILLIHLKRFESQRSFSDKIDDVVYFPIEGLDMSEYIVERDSKGSIYDLIAVDNHYGGIGGGHYTAYVKQGDKWYYFDDSRVTETDPQHSIAGSAYLLFYMRRTENGKLGGEKLQAVLNESRREHDFKMQQMQEQQNALYVINKTDEEDETDDGSSDSDQSNDIGFSDACSNALPGSDNPPRDLNLKPSQCSTATLEVGSVNRELGEGLENNLGRRKLRKTYTAPSISNSPASSVSSDGADSISAVFTGSKISDGAIARSPAKD</sequence>
<feature type="region of interest" description="Disordered" evidence="8">
    <location>
        <begin position="784"/>
        <end position="805"/>
    </location>
</feature>
<feature type="compositionally biased region" description="Acidic residues" evidence="8">
    <location>
        <begin position="1056"/>
        <end position="1065"/>
    </location>
</feature>
<evidence type="ECO:0000259" key="10">
    <source>
        <dbReference type="PROSITE" id="PS51283"/>
    </source>
</evidence>
<dbReference type="SMART" id="SM00695">
    <property type="entry name" value="DUSP"/>
    <property type="match status" value="1"/>
</dbReference>
<proteinExistence type="inferred from homology"/>
<dbReference type="PROSITE" id="PS51283">
    <property type="entry name" value="DUSP"/>
    <property type="match status" value="1"/>
</dbReference>
<keyword evidence="5" id="KW-0833">Ubl conjugation pathway</keyword>
<keyword evidence="4" id="KW-0645">Protease</keyword>
<dbReference type="InterPro" id="IPR028889">
    <property type="entry name" value="USP"/>
</dbReference>
<gene>
    <name evidence="11" type="ORF">HG537_0B01530</name>
</gene>
<dbReference type="GO" id="GO:0016579">
    <property type="term" value="P:protein deubiquitination"/>
    <property type="evidence" value="ECO:0007669"/>
    <property type="project" value="InterPro"/>
</dbReference>
<keyword evidence="7" id="KW-0788">Thiol protease</keyword>
<evidence type="ECO:0000256" key="1">
    <source>
        <dbReference type="ARBA" id="ARBA00000707"/>
    </source>
</evidence>
<dbReference type="SUPFAM" id="SSF54001">
    <property type="entry name" value="Cysteine proteinases"/>
    <property type="match status" value="1"/>
</dbReference>
<evidence type="ECO:0000256" key="8">
    <source>
        <dbReference type="SAM" id="MobiDB-lite"/>
    </source>
</evidence>
<comment type="catalytic activity">
    <reaction evidence="1">
        <text>Thiol-dependent hydrolysis of ester, thioester, amide, peptide and isopeptide bonds formed by the C-terminal Gly of ubiquitin (a 76-residue protein attached to proteins as an intracellular targeting signal).</text>
        <dbReference type="EC" id="3.4.19.12"/>
    </reaction>
</comment>
<reference evidence="11 12" key="1">
    <citation type="submission" date="2020-06" db="EMBL/GenBank/DDBJ databases">
        <title>The yeast mating-type switching endonuclease HO is a domesticated member of an unorthodox homing genetic element family.</title>
        <authorList>
            <person name="Coughlan A.Y."/>
            <person name="Lombardi L."/>
            <person name="Braun-Galleani S."/>
            <person name="Martos A.R."/>
            <person name="Galeote V."/>
            <person name="Bigey F."/>
            <person name="Dequin S."/>
            <person name="Byrne K.P."/>
            <person name="Wolfe K.H."/>
        </authorList>
    </citation>
    <scope>NUCLEOTIDE SEQUENCE [LARGE SCALE GENOMIC DNA]</scope>
    <source>
        <strain evidence="11 12">CBS2947</strain>
    </source>
</reference>
<feature type="domain" description="DUSP" evidence="10">
    <location>
        <begin position="39"/>
        <end position="141"/>
    </location>
</feature>
<accession>A0A7H9HR30</accession>
<dbReference type="PANTHER" id="PTHR21646">
    <property type="entry name" value="UBIQUITIN CARBOXYL-TERMINAL HYDROLASE"/>
    <property type="match status" value="1"/>
</dbReference>
<feature type="region of interest" description="Disordered" evidence="8">
    <location>
        <begin position="1130"/>
        <end position="1150"/>
    </location>
</feature>
<dbReference type="InterPro" id="IPR001394">
    <property type="entry name" value="Peptidase_C19_UCH"/>
</dbReference>
<dbReference type="InterPro" id="IPR038765">
    <property type="entry name" value="Papain-like_cys_pep_sf"/>
</dbReference>